<dbReference type="GO" id="GO:0005524">
    <property type="term" value="F:ATP binding"/>
    <property type="evidence" value="ECO:0007669"/>
    <property type="project" value="InterPro"/>
</dbReference>
<accession>U5VY78</accession>
<dbReference type="InterPro" id="IPR011527">
    <property type="entry name" value="ABC1_TM_dom"/>
</dbReference>
<dbReference type="InterPro" id="IPR036640">
    <property type="entry name" value="ABC1_TM_sf"/>
</dbReference>
<dbReference type="PROSITE" id="PS00211">
    <property type="entry name" value="ABC_TRANSPORTER_1"/>
    <property type="match status" value="1"/>
</dbReference>
<evidence type="ECO:0000256" key="3">
    <source>
        <dbReference type="ARBA" id="ARBA00022989"/>
    </source>
</evidence>
<organism evidence="8 9">
    <name type="scientific">Actinoplanes friuliensis DSM 7358</name>
    <dbReference type="NCBI Taxonomy" id="1246995"/>
    <lineage>
        <taxon>Bacteria</taxon>
        <taxon>Bacillati</taxon>
        <taxon>Actinomycetota</taxon>
        <taxon>Actinomycetes</taxon>
        <taxon>Micromonosporales</taxon>
        <taxon>Micromonosporaceae</taxon>
        <taxon>Actinoplanes</taxon>
    </lineage>
</organism>
<dbReference type="HOGENOM" id="CLU_000604_84_3_11"/>
<dbReference type="InterPro" id="IPR039421">
    <property type="entry name" value="Type_1_exporter"/>
</dbReference>
<evidence type="ECO:0000256" key="2">
    <source>
        <dbReference type="ARBA" id="ARBA00022692"/>
    </source>
</evidence>
<feature type="domain" description="ABC transmembrane type-1" evidence="7">
    <location>
        <begin position="28"/>
        <end position="306"/>
    </location>
</feature>
<feature type="transmembrane region" description="Helical" evidence="5">
    <location>
        <begin position="162"/>
        <end position="182"/>
    </location>
</feature>
<keyword evidence="2 5" id="KW-0812">Transmembrane</keyword>
<keyword evidence="4 5" id="KW-0472">Membrane</keyword>
<feature type="transmembrane region" description="Helical" evidence="5">
    <location>
        <begin position="252"/>
        <end position="271"/>
    </location>
</feature>
<evidence type="ECO:0000313" key="8">
    <source>
        <dbReference type="EMBL" id="AGZ41953.1"/>
    </source>
</evidence>
<evidence type="ECO:0000256" key="4">
    <source>
        <dbReference type="ARBA" id="ARBA00023136"/>
    </source>
</evidence>
<gene>
    <name evidence="8" type="ORF">AFR_18375</name>
</gene>
<feature type="transmembrane region" description="Helical" evidence="5">
    <location>
        <begin position="135"/>
        <end position="156"/>
    </location>
</feature>
<evidence type="ECO:0000259" key="6">
    <source>
        <dbReference type="PROSITE" id="PS50893"/>
    </source>
</evidence>
<feature type="transmembrane region" description="Helical" evidence="5">
    <location>
        <begin position="283"/>
        <end position="303"/>
    </location>
</feature>
<evidence type="ECO:0000256" key="1">
    <source>
        <dbReference type="ARBA" id="ARBA00004651"/>
    </source>
</evidence>
<protein>
    <submittedName>
        <fullName evidence="8">ABC transporter permease</fullName>
    </submittedName>
</protein>
<keyword evidence="3 5" id="KW-1133">Transmembrane helix</keyword>
<dbReference type="Gene3D" id="3.40.50.300">
    <property type="entry name" value="P-loop containing nucleotide triphosphate hydrolases"/>
    <property type="match status" value="1"/>
</dbReference>
<name>U5VY78_9ACTN</name>
<dbReference type="PANTHER" id="PTHR43394">
    <property type="entry name" value="ATP-DEPENDENT PERMEASE MDL1, MITOCHONDRIAL"/>
    <property type="match status" value="1"/>
</dbReference>
<dbReference type="EMBL" id="CP006272">
    <property type="protein sequence ID" value="AGZ41953.1"/>
    <property type="molecule type" value="Genomic_DNA"/>
</dbReference>
<sequence>MTVPHPAAAPRRALLRSAVRGHLPVLGLILAVALLGSVAEALTPAAIGAVLNAATDGEGLAAGPVGVLAVLIVVAIVASVWRYAASSRLRIRVAFQLKQRLGLAVAGRARAIGREVSPGELATAMTSDTDAIAGYPGALIQLIASVVAFAVVAGYLLTSSLLLGAIVLVGVPLLMWTTTRVAEPLEGRQREQRRLLGRLGDLGSDIALGLRILRSIGAEQTFRTRYRETSRQARTAGTGIAGTEALIEAAKLLLPGVLLILVTWVGARLVLRGSIEPGELVAFYAAAAYLVEPLGALATFVTTRARSRVAADRVLRALAVDPPGWPGTGTTASGDLRDGTTGVEAAEGEFTVVAIGDERDAGALGARLAGLDPVDALTTTIGGVPIVALDRSALRRLVRLHGAEPTLFSGTLRANVDPGAAAADAAVAGALATAVATDVVDALPDGLTTVVGAQARTLSGGQRQRVALARAVLDAPAYLILVEPTSSLDTVTEVEVCGRIRAQRAGRTTVVVTTSPAFLEAADRVVFLAGEPIGGTHAELLATSEDYRTLVARENA</sequence>
<dbReference type="STRING" id="1246995.AFR_18375"/>
<dbReference type="eggNOG" id="COG1132">
    <property type="taxonomic scope" value="Bacteria"/>
</dbReference>
<dbReference type="PATRIC" id="fig|1246995.3.peg.3729"/>
<dbReference type="Gene3D" id="1.20.1560.10">
    <property type="entry name" value="ABC transporter type 1, transmembrane domain"/>
    <property type="match status" value="1"/>
</dbReference>
<dbReference type="SUPFAM" id="SSF52540">
    <property type="entry name" value="P-loop containing nucleoside triphosphate hydrolases"/>
    <property type="match status" value="1"/>
</dbReference>
<dbReference type="CDD" id="cd07346">
    <property type="entry name" value="ABC_6TM_exporters"/>
    <property type="match status" value="1"/>
</dbReference>
<feature type="transmembrane region" description="Helical" evidence="5">
    <location>
        <begin position="65"/>
        <end position="84"/>
    </location>
</feature>
<dbReference type="Pfam" id="PF00005">
    <property type="entry name" value="ABC_tran"/>
    <property type="match status" value="1"/>
</dbReference>
<dbReference type="Proteomes" id="UP000017746">
    <property type="component" value="Chromosome"/>
</dbReference>
<evidence type="ECO:0000259" key="7">
    <source>
        <dbReference type="PROSITE" id="PS50929"/>
    </source>
</evidence>
<dbReference type="PANTHER" id="PTHR43394:SF1">
    <property type="entry name" value="ATP-BINDING CASSETTE SUB-FAMILY B MEMBER 10, MITOCHONDRIAL"/>
    <property type="match status" value="1"/>
</dbReference>
<evidence type="ECO:0000313" key="9">
    <source>
        <dbReference type="Proteomes" id="UP000017746"/>
    </source>
</evidence>
<dbReference type="GO" id="GO:0016887">
    <property type="term" value="F:ATP hydrolysis activity"/>
    <property type="evidence" value="ECO:0007669"/>
    <property type="project" value="InterPro"/>
</dbReference>
<dbReference type="InterPro" id="IPR003439">
    <property type="entry name" value="ABC_transporter-like_ATP-bd"/>
</dbReference>
<feature type="domain" description="ABC transporter" evidence="6">
    <location>
        <begin position="309"/>
        <end position="553"/>
    </location>
</feature>
<dbReference type="PROSITE" id="PS50893">
    <property type="entry name" value="ABC_TRANSPORTER_2"/>
    <property type="match status" value="1"/>
</dbReference>
<evidence type="ECO:0000256" key="5">
    <source>
        <dbReference type="SAM" id="Phobius"/>
    </source>
</evidence>
<dbReference type="OrthoDB" id="4966664at2"/>
<dbReference type="RefSeq" id="WP_023362326.1">
    <property type="nucleotide sequence ID" value="NC_022657.1"/>
</dbReference>
<dbReference type="GO" id="GO:0015421">
    <property type="term" value="F:ABC-type oligopeptide transporter activity"/>
    <property type="evidence" value="ECO:0007669"/>
    <property type="project" value="TreeGrafter"/>
</dbReference>
<keyword evidence="9" id="KW-1185">Reference proteome</keyword>
<dbReference type="AlphaFoldDB" id="U5VY78"/>
<dbReference type="InterPro" id="IPR027417">
    <property type="entry name" value="P-loop_NTPase"/>
</dbReference>
<dbReference type="Pfam" id="PF00664">
    <property type="entry name" value="ABC_membrane"/>
    <property type="match status" value="1"/>
</dbReference>
<dbReference type="SUPFAM" id="SSF90123">
    <property type="entry name" value="ABC transporter transmembrane region"/>
    <property type="match status" value="1"/>
</dbReference>
<dbReference type="GO" id="GO:0005886">
    <property type="term" value="C:plasma membrane"/>
    <property type="evidence" value="ECO:0007669"/>
    <property type="project" value="UniProtKB-SubCell"/>
</dbReference>
<proteinExistence type="predicted"/>
<dbReference type="PROSITE" id="PS50929">
    <property type="entry name" value="ABC_TM1F"/>
    <property type="match status" value="1"/>
</dbReference>
<dbReference type="InterPro" id="IPR017871">
    <property type="entry name" value="ABC_transporter-like_CS"/>
</dbReference>
<reference evidence="8 9" key="1">
    <citation type="journal article" date="2014" name="J. Biotechnol.">
        <title>Complete genome sequence of the actinobacterium Actinoplanes friuliensis HAG 010964, producer of the lipopeptide antibiotic friulimycin.</title>
        <authorList>
            <person name="Ruckert C."/>
            <person name="Szczepanowski R."/>
            <person name="Albersmeier A."/>
            <person name="Goesmann A."/>
            <person name="Fischer N."/>
            <person name="Steinkamper A."/>
            <person name="Puhler A."/>
            <person name="Biener R."/>
            <person name="Schwartz D."/>
            <person name="Kalinowski J."/>
        </authorList>
    </citation>
    <scope>NUCLEOTIDE SEQUENCE [LARGE SCALE GENOMIC DNA]</scope>
    <source>
        <strain evidence="8 9">DSM 7358</strain>
    </source>
</reference>
<dbReference type="KEGG" id="afs:AFR_18375"/>
<comment type="subcellular location">
    <subcellularLocation>
        <location evidence="1">Cell membrane</location>
        <topology evidence="1">Multi-pass membrane protein</topology>
    </subcellularLocation>
</comment>